<feature type="compositionally biased region" description="Acidic residues" evidence="1">
    <location>
        <begin position="824"/>
        <end position="834"/>
    </location>
</feature>
<comment type="caution">
    <text evidence="2">The sequence shown here is derived from an EMBL/GenBank/DDBJ whole genome shotgun (WGS) entry which is preliminary data.</text>
</comment>
<accession>A0A9P3LHR6</accession>
<gene>
    <name evidence="2" type="ORF">PsYK624_105910</name>
</gene>
<feature type="region of interest" description="Disordered" evidence="1">
    <location>
        <begin position="1388"/>
        <end position="1418"/>
    </location>
</feature>
<feature type="compositionally biased region" description="Polar residues" evidence="1">
    <location>
        <begin position="318"/>
        <end position="329"/>
    </location>
</feature>
<name>A0A9P3LHR6_9APHY</name>
<feature type="compositionally biased region" description="Low complexity" evidence="1">
    <location>
        <begin position="610"/>
        <end position="625"/>
    </location>
</feature>
<organism evidence="2 3">
    <name type="scientific">Phanerochaete sordida</name>
    <dbReference type="NCBI Taxonomy" id="48140"/>
    <lineage>
        <taxon>Eukaryota</taxon>
        <taxon>Fungi</taxon>
        <taxon>Dikarya</taxon>
        <taxon>Basidiomycota</taxon>
        <taxon>Agaricomycotina</taxon>
        <taxon>Agaricomycetes</taxon>
        <taxon>Polyporales</taxon>
        <taxon>Phanerochaetaceae</taxon>
        <taxon>Phanerochaete</taxon>
    </lineage>
</organism>
<evidence type="ECO:0000256" key="1">
    <source>
        <dbReference type="SAM" id="MobiDB-lite"/>
    </source>
</evidence>
<feature type="compositionally biased region" description="Low complexity" evidence="1">
    <location>
        <begin position="466"/>
        <end position="476"/>
    </location>
</feature>
<evidence type="ECO:0008006" key="4">
    <source>
        <dbReference type="Google" id="ProtNLM"/>
    </source>
</evidence>
<feature type="compositionally biased region" description="Polar residues" evidence="1">
    <location>
        <begin position="529"/>
        <end position="542"/>
    </location>
</feature>
<feature type="compositionally biased region" description="Polar residues" evidence="1">
    <location>
        <begin position="1121"/>
        <end position="1148"/>
    </location>
</feature>
<keyword evidence="3" id="KW-1185">Reference proteome</keyword>
<feature type="region of interest" description="Disordered" evidence="1">
    <location>
        <begin position="975"/>
        <end position="1361"/>
    </location>
</feature>
<feature type="compositionally biased region" description="Basic and acidic residues" evidence="1">
    <location>
        <begin position="1235"/>
        <end position="1250"/>
    </location>
</feature>
<feature type="compositionally biased region" description="Polar residues" evidence="1">
    <location>
        <begin position="486"/>
        <end position="502"/>
    </location>
</feature>
<feature type="compositionally biased region" description="Gly residues" evidence="1">
    <location>
        <begin position="739"/>
        <end position="751"/>
    </location>
</feature>
<feature type="compositionally biased region" description="Basic and acidic residues" evidence="1">
    <location>
        <begin position="1270"/>
        <end position="1280"/>
    </location>
</feature>
<feature type="compositionally biased region" description="Low complexity" evidence="1">
    <location>
        <begin position="1305"/>
        <end position="1317"/>
    </location>
</feature>
<reference evidence="2 3" key="1">
    <citation type="submission" date="2021-08" db="EMBL/GenBank/DDBJ databases">
        <title>Draft Genome Sequence of Phanerochaete sordida strain YK-624.</title>
        <authorList>
            <person name="Mori T."/>
            <person name="Dohra H."/>
            <person name="Suzuki T."/>
            <person name="Kawagishi H."/>
            <person name="Hirai H."/>
        </authorList>
    </citation>
    <scope>NUCLEOTIDE SEQUENCE [LARGE SCALE GENOMIC DNA]</scope>
    <source>
        <strain evidence="2 3">YK-624</strain>
    </source>
</reference>
<protein>
    <recommendedName>
        <fullName evidence="4">Telomere replication protein EST3</fullName>
    </recommendedName>
</protein>
<feature type="compositionally biased region" description="Basic residues" evidence="1">
    <location>
        <begin position="1193"/>
        <end position="1202"/>
    </location>
</feature>
<dbReference type="OrthoDB" id="3144405at2759"/>
<evidence type="ECO:0000313" key="3">
    <source>
        <dbReference type="Proteomes" id="UP000703269"/>
    </source>
</evidence>
<feature type="compositionally biased region" description="Pro residues" evidence="1">
    <location>
        <begin position="208"/>
        <end position="217"/>
    </location>
</feature>
<feature type="compositionally biased region" description="Basic and acidic residues" evidence="1">
    <location>
        <begin position="1211"/>
        <end position="1228"/>
    </location>
</feature>
<feature type="compositionally biased region" description="Pro residues" evidence="1">
    <location>
        <begin position="1068"/>
        <end position="1086"/>
    </location>
</feature>
<dbReference type="EMBL" id="BPQB01000040">
    <property type="protein sequence ID" value="GJE94422.1"/>
    <property type="molecule type" value="Genomic_DNA"/>
</dbReference>
<dbReference type="Proteomes" id="UP000703269">
    <property type="component" value="Unassembled WGS sequence"/>
</dbReference>
<evidence type="ECO:0000313" key="2">
    <source>
        <dbReference type="EMBL" id="GJE94422.1"/>
    </source>
</evidence>
<proteinExistence type="predicted"/>
<feature type="compositionally biased region" description="Low complexity" evidence="1">
    <location>
        <begin position="835"/>
        <end position="846"/>
    </location>
</feature>
<sequence>MSRSLSPPWLRDYLLAVAQTHGGDLMSVPVHTPAKKVQIVKFITRQTEGQDNWIWAVVSDLQFMLPVRFSKEAMKAFKHSEYGHSPISSYKTVAMSMKNFRPMFARVPKSTGQGMSTFEHLTLEVRTFTVIGSFDAAVWGAPKDIESEKSIQEWVHGLREGNGGGNVLKLRKQEQAEAAAATSRSSPPIYTQIVSHTPQQRNSSPDGSPRPRPPRPAQRPNKLKGGPLKAHERRWRNFKEPPNAAEIGAELMNVGHVYGSPSPGPASPPTRTDAFALPQTPPRRRTTRGALDLGSSPDRPHTPLAHRAPAAEDDARQRTPSAWSPSVHGSSPRRHIDEDEDSDADADAPGSDEDASGEEDALGDEDAPGSDDDAMPVDPASDPHEDAFGEPLSRSASPAAPPTPSPEPQRMDVPSRAQSPLDEGSAMEDGGSTMEDGHAPSSSLPAATPGRVLVPDSTQAQEGELPPSSAPSASQSEVHDAAGQADASQRDASQPDASQPDASQPDAALSAPQHEGEINPRQAAPKLVHSSQPWTSPAVTSTPLPPPPPNRAFSGTLALDAPWAVPDTGTRMDAGKGGGKGEGEGGDKGVETSQGRVLVPDSDVSGATASQSQSQSQDRVRSQVVPPDEQSGEMAQAAAQPKERAQDAGESQSRPESPVRVVPQAQDEPQDQPPPPDHASQAPEPAAQPYTQDESQGSRSGQSLSYATDSQEVPQRGAALEPAQLSVVPEEESVRADGAGEGDVAGSGGGAQLANGAADTLEPEPDAPRASDASQEADERPQTFAADAAPAQEDVSGTQDNDTADEAQAEDALARAPGSSQSDDAVDDAMDDAMDNAMDVDGGAAVPGASDVEIVQGSVMDEQVLELPEDAQDPGAPEAQDEDEDMDSDDGRTDEAVRAALLAESRAASAVQAVVREEVAGVVEAGMREKVSEVVEAGMRAAPAPQDVEEEPPSAANTSFPKRLLDTFKWMLPGVSSPAPPKDSLDSEALTEAEKMHDTAVLNAEPSGSKPAPVPEAPRTPEKTYHNAEAWKAPSFMRKQSAVAVLKSRPPRTPEPVKAKSPVSTSAPKPPPPTQGPSHLVPPPKSPIKQTPHHKALAALSISASNRTQDRTQDTSSTSRAISGTTAQSNSTLPTSVATDPASTSSMQPPRKLKRRVEALEGPPPAKRRRLAPTEVVEIPSSPEMDKSDMPPPRKKVLRKMLRAPPPGAADKGKAREVEQNTRGEARVEATAQDQDERMLEAEGEKRDPVEAGVAPAPPQKPALRVYASKRNDAQPRKEPAPIPPVKAAALNKLSAKAQGKQPQRAAPVVERAPAARTDAPAEDPRATPPPGTPAVPRSPRKSYPVQRRKAGGMTLDLSAQTLDLPPEQLVGWPRLRKMMHAHGRAQFKAKQAREGVGRTVQAGVTGKGKGKEVDRRK</sequence>
<feature type="compositionally biased region" description="Basic and acidic residues" evidence="1">
    <location>
        <begin position="579"/>
        <end position="590"/>
    </location>
</feature>
<feature type="compositionally biased region" description="Acidic residues" evidence="1">
    <location>
        <begin position="879"/>
        <end position="888"/>
    </location>
</feature>
<feature type="compositionally biased region" description="Acidic residues" evidence="1">
    <location>
        <begin position="863"/>
        <end position="872"/>
    </location>
</feature>
<feature type="compositionally biased region" description="Polar residues" evidence="1">
    <location>
        <begin position="689"/>
        <end position="713"/>
    </location>
</feature>
<feature type="compositionally biased region" description="Low complexity" evidence="1">
    <location>
        <begin position="1287"/>
        <end position="1298"/>
    </location>
</feature>
<feature type="region of interest" description="Disordered" evidence="1">
    <location>
        <begin position="256"/>
        <end position="895"/>
    </location>
</feature>
<feature type="compositionally biased region" description="Acidic residues" evidence="1">
    <location>
        <begin position="338"/>
        <end position="375"/>
    </location>
</feature>
<feature type="region of interest" description="Disordered" evidence="1">
    <location>
        <begin position="195"/>
        <end position="241"/>
    </location>
</feature>